<dbReference type="PROSITE" id="PS52016">
    <property type="entry name" value="TONB_DEPENDENT_REC_3"/>
    <property type="match status" value="1"/>
</dbReference>
<dbReference type="EMBL" id="CP119311">
    <property type="protein sequence ID" value="WEK35086.1"/>
    <property type="molecule type" value="Genomic_DNA"/>
</dbReference>
<evidence type="ECO:0000256" key="1">
    <source>
        <dbReference type="PROSITE-ProRule" id="PRU01360"/>
    </source>
</evidence>
<dbReference type="PROSITE" id="PS00018">
    <property type="entry name" value="EF_HAND_1"/>
    <property type="match status" value="1"/>
</dbReference>
<dbReference type="Pfam" id="PF07715">
    <property type="entry name" value="Plug"/>
    <property type="match status" value="1"/>
</dbReference>
<keyword evidence="1" id="KW-0813">Transport</keyword>
<dbReference type="Gene3D" id="2.60.40.1120">
    <property type="entry name" value="Carboxypeptidase-like, regulatory domain"/>
    <property type="match status" value="1"/>
</dbReference>
<feature type="chain" id="PRO_5042542785" evidence="2">
    <location>
        <begin position="17"/>
        <end position="1118"/>
    </location>
</feature>
<keyword evidence="4" id="KW-0675">Receptor</keyword>
<dbReference type="InterPro" id="IPR037066">
    <property type="entry name" value="Plug_dom_sf"/>
</dbReference>
<dbReference type="SUPFAM" id="SSF56935">
    <property type="entry name" value="Porins"/>
    <property type="match status" value="1"/>
</dbReference>
<dbReference type="NCBIfam" id="TIGR04056">
    <property type="entry name" value="OMP_RagA_SusC"/>
    <property type="match status" value="1"/>
</dbReference>
<evidence type="ECO:0000313" key="5">
    <source>
        <dbReference type="Proteomes" id="UP001220610"/>
    </source>
</evidence>
<evidence type="ECO:0000259" key="3">
    <source>
        <dbReference type="Pfam" id="PF07715"/>
    </source>
</evidence>
<dbReference type="AlphaFoldDB" id="A0AAJ5WQK4"/>
<dbReference type="Pfam" id="PF13715">
    <property type="entry name" value="CarbopepD_reg_2"/>
    <property type="match status" value="1"/>
</dbReference>
<evidence type="ECO:0000313" key="4">
    <source>
        <dbReference type="EMBL" id="WEK35086.1"/>
    </source>
</evidence>
<comment type="similarity">
    <text evidence="1">Belongs to the TonB-dependent receptor family.</text>
</comment>
<organism evidence="4 5">
    <name type="scientific">Candidatus Pseudobacter hemicellulosilyticus</name>
    <dbReference type="NCBI Taxonomy" id="3121375"/>
    <lineage>
        <taxon>Bacteria</taxon>
        <taxon>Pseudomonadati</taxon>
        <taxon>Bacteroidota</taxon>
        <taxon>Chitinophagia</taxon>
        <taxon>Chitinophagales</taxon>
        <taxon>Chitinophagaceae</taxon>
        <taxon>Pseudobacter</taxon>
    </lineage>
</organism>
<dbReference type="Proteomes" id="UP001220610">
    <property type="component" value="Chromosome"/>
</dbReference>
<feature type="domain" description="TonB-dependent receptor plug" evidence="3">
    <location>
        <begin position="204"/>
        <end position="311"/>
    </location>
</feature>
<keyword evidence="2" id="KW-0732">Signal</keyword>
<dbReference type="SUPFAM" id="SSF49464">
    <property type="entry name" value="Carboxypeptidase regulatory domain-like"/>
    <property type="match status" value="1"/>
</dbReference>
<keyword evidence="1" id="KW-0812">Transmembrane</keyword>
<name>A0AAJ5WQK4_9BACT</name>
<dbReference type="InterPro" id="IPR023997">
    <property type="entry name" value="TonB-dep_OMP_SusC/RagA_CS"/>
</dbReference>
<keyword evidence="1" id="KW-0472">Membrane</keyword>
<gene>
    <name evidence="4" type="ORF">P0Y53_21565</name>
</gene>
<dbReference type="InterPro" id="IPR012910">
    <property type="entry name" value="Plug_dom"/>
</dbReference>
<dbReference type="NCBIfam" id="TIGR04057">
    <property type="entry name" value="SusC_RagA_signa"/>
    <property type="match status" value="1"/>
</dbReference>
<dbReference type="Gene3D" id="2.170.130.10">
    <property type="entry name" value="TonB-dependent receptor, plug domain"/>
    <property type="match status" value="1"/>
</dbReference>
<reference evidence="4" key="1">
    <citation type="submission" date="2023-03" db="EMBL/GenBank/DDBJ databases">
        <title>Andean soil-derived lignocellulolytic bacterial consortium as a source of novel taxa and putative plastic-active enzymes.</title>
        <authorList>
            <person name="Diaz-Garcia L."/>
            <person name="Chuvochina M."/>
            <person name="Feuerriegel G."/>
            <person name="Bunk B."/>
            <person name="Sproer C."/>
            <person name="Streit W.R."/>
            <person name="Rodriguez L.M."/>
            <person name="Overmann J."/>
            <person name="Jimenez D.J."/>
        </authorList>
    </citation>
    <scope>NUCLEOTIDE SEQUENCE</scope>
    <source>
        <strain evidence="4">MAG 7</strain>
    </source>
</reference>
<feature type="signal peptide" evidence="2">
    <location>
        <begin position="1"/>
        <end position="16"/>
    </location>
</feature>
<protein>
    <submittedName>
        <fullName evidence="4">TonB-dependent receptor</fullName>
    </submittedName>
</protein>
<evidence type="ECO:0000256" key="2">
    <source>
        <dbReference type="SAM" id="SignalP"/>
    </source>
</evidence>
<proteinExistence type="inferred from homology"/>
<keyword evidence="1" id="KW-0998">Cell outer membrane</keyword>
<dbReference type="InterPro" id="IPR008969">
    <property type="entry name" value="CarboxyPept-like_regulatory"/>
</dbReference>
<dbReference type="InterPro" id="IPR018247">
    <property type="entry name" value="EF_Hand_1_Ca_BS"/>
</dbReference>
<sequence length="1118" mass="125109">MKLMILLTFVMLQAHAEGVSQSVTFSGKDVPLKKVFNEIEKQTGYVVFYNKEQLASARPVSLAVRDIPLPGFLEMLLKDQPLNFRIDGKDIILSRKAPAPPPALLAYAEPAPPIRGRVLTEDGTPLPGASVKIKGATTGTSTDSSGVFILNARAGQTLVITFVGYKEREYKVGSEQNITIVLAAEESRLDEVVVVGYGAQKKSVITSSVSTINQEAIRNTPGANIQNMLTGKVSGYFSQQRTGQPGAETTEISIRGVATYNSGTNPLVLVDDIEYNFGQFKLISADEIASISILKDAEATAIYGVKGANGVILVKTKRGKASKAQIEIRTEAGLQIPIRTFQTLGSYDVALLTNEALANDGGTAMFSERDLELFKSGEDPYGHPDVDWYNTLFRKTAPMTETNVNISGGSNRVRYFLSGGYQYMDGLLKNIDYRGREPEPNTSKVNKNYYSKRYKFRSNLDVSPTQTTTISFDITGTYHEVNAPQNNVFTSIFKYDYVRPYGYPVYNPDGSFGFGNPAIFQPAGNINNPAALSALGGYHRSYNNFINMSLVGSQKLDMILPGLSTKVSATFSYANNAERWQDRAGIPAYFYNPADSSYTPRDQSIYRINQYVMTYNGSVAGSPNSRLNIQAHLAYNKKFSGGHNVNALLLYNQTSYYAGADLPFNFLGYTYRFGYNYKERYIFSASGAYNGSDRFVTQNRFNLFPAFAVAWNGHNEDFVRDKLPFLTQFKLRASYGIVGNDNIGINEYFFENKYERSGNYYFGELPNQRTGIREGDIGNNDVSWESERKWNFGIDLGLFQNKLTITADYFDNYRYDILSQRQTLQRIFGMPTSVLPYVNLGEVKNHGYELEIGYNGNVGKLGYTVRTMVTYAKNKVIYRDDPPALYPWQDRTGLPIGVQRQYIWDGEFYTTADLQDSKVAKPVGTVRPGYLKYRDMNGDGIINVDDMAYLDRANRQTTVLSFTLGFQYEGFSISALFQAGLGGYAYVGYEAAVPFKAALQPTHLNRWTPETAETATFPALSYNFVGTYMNPNGNLSTFWTESSDYLRLRSIEFGYTFKKSVTNRLKLSNLRAFANAYNLVTWSKFYKKYQYDPEVANEQNDYIYPVTSNVNFGLTIGL</sequence>
<keyword evidence="1" id="KW-1134">Transmembrane beta strand</keyword>
<accession>A0AAJ5WQK4</accession>
<dbReference type="FunFam" id="2.170.130.10:FF:000003">
    <property type="entry name" value="SusC/RagA family TonB-linked outer membrane protein"/>
    <property type="match status" value="1"/>
</dbReference>
<dbReference type="InterPro" id="IPR039426">
    <property type="entry name" value="TonB-dep_rcpt-like"/>
</dbReference>
<comment type="subcellular location">
    <subcellularLocation>
        <location evidence="1">Cell outer membrane</location>
        <topology evidence="1">Multi-pass membrane protein</topology>
    </subcellularLocation>
</comment>
<dbReference type="GO" id="GO:0009279">
    <property type="term" value="C:cell outer membrane"/>
    <property type="evidence" value="ECO:0007669"/>
    <property type="project" value="UniProtKB-SubCell"/>
</dbReference>
<dbReference type="InterPro" id="IPR023996">
    <property type="entry name" value="TonB-dep_OMP_SusC/RagA"/>
</dbReference>